<dbReference type="AlphaFoldDB" id="A0A917KBY9"/>
<comment type="caution">
    <text evidence="1">The sequence shown here is derived from an EMBL/GenBank/DDBJ whole genome shotgun (WGS) entry which is preliminary data.</text>
</comment>
<dbReference type="Proteomes" id="UP000637695">
    <property type="component" value="Unassembled WGS sequence"/>
</dbReference>
<evidence type="ECO:0000313" key="1">
    <source>
        <dbReference type="EMBL" id="GGJ08374.1"/>
    </source>
</evidence>
<dbReference type="EMBL" id="BMOY01000025">
    <property type="protein sequence ID" value="GGJ08374.1"/>
    <property type="molecule type" value="Genomic_DNA"/>
</dbReference>
<gene>
    <name evidence="1" type="ORF">GCM10010885_16870</name>
</gene>
<protein>
    <submittedName>
        <fullName evidence="1">Uncharacterized protein</fullName>
    </submittedName>
</protein>
<organism evidence="1 2">
    <name type="scientific">Alicyclobacillus cellulosilyticus</name>
    <dbReference type="NCBI Taxonomy" id="1003997"/>
    <lineage>
        <taxon>Bacteria</taxon>
        <taxon>Bacillati</taxon>
        <taxon>Bacillota</taxon>
        <taxon>Bacilli</taxon>
        <taxon>Bacillales</taxon>
        <taxon>Alicyclobacillaceae</taxon>
        <taxon>Alicyclobacillus</taxon>
    </lineage>
</organism>
<name>A0A917KBY9_9BACL</name>
<keyword evidence="2" id="KW-1185">Reference proteome</keyword>
<accession>A0A917KBY9</accession>
<dbReference type="RefSeq" id="WP_188882404.1">
    <property type="nucleotide sequence ID" value="NZ_BMOY01000025.1"/>
</dbReference>
<reference evidence="1" key="1">
    <citation type="journal article" date="2014" name="Int. J. Syst. Evol. Microbiol.">
        <title>Complete genome sequence of Corynebacterium casei LMG S-19264T (=DSM 44701T), isolated from a smear-ripened cheese.</title>
        <authorList>
            <consortium name="US DOE Joint Genome Institute (JGI-PGF)"/>
            <person name="Walter F."/>
            <person name="Albersmeier A."/>
            <person name="Kalinowski J."/>
            <person name="Ruckert C."/>
        </authorList>
    </citation>
    <scope>NUCLEOTIDE SEQUENCE</scope>
    <source>
        <strain evidence="1">JCM 18487</strain>
    </source>
</reference>
<evidence type="ECO:0000313" key="2">
    <source>
        <dbReference type="Proteomes" id="UP000637695"/>
    </source>
</evidence>
<proteinExistence type="predicted"/>
<sequence length="86" mass="10153">MLWSEVRELFPNQYVLVKELKSHYVGEHTLHIEEVALVRTISDPHQAWIELFSAPAGHFVYHTSHPEIVIELKTKPMVRRRSIHEN</sequence>
<reference evidence="1" key="2">
    <citation type="submission" date="2020-09" db="EMBL/GenBank/DDBJ databases">
        <authorList>
            <person name="Sun Q."/>
            <person name="Ohkuma M."/>
        </authorList>
    </citation>
    <scope>NUCLEOTIDE SEQUENCE</scope>
    <source>
        <strain evidence="1">JCM 18487</strain>
    </source>
</reference>